<organism evidence="1 2">
    <name type="scientific">Molorchus minor</name>
    <dbReference type="NCBI Taxonomy" id="1323400"/>
    <lineage>
        <taxon>Eukaryota</taxon>
        <taxon>Metazoa</taxon>
        <taxon>Ecdysozoa</taxon>
        <taxon>Arthropoda</taxon>
        <taxon>Hexapoda</taxon>
        <taxon>Insecta</taxon>
        <taxon>Pterygota</taxon>
        <taxon>Neoptera</taxon>
        <taxon>Endopterygota</taxon>
        <taxon>Coleoptera</taxon>
        <taxon>Polyphaga</taxon>
        <taxon>Cucujiformia</taxon>
        <taxon>Chrysomeloidea</taxon>
        <taxon>Cerambycidae</taxon>
        <taxon>Lamiinae</taxon>
        <taxon>Monochamini</taxon>
        <taxon>Molorchus</taxon>
    </lineage>
</organism>
<accession>A0ABQ9J9U8</accession>
<evidence type="ECO:0000313" key="2">
    <source>
        <dbReference type="Proteomes" id="UP001162164"/>
    </source>
</evidence>
<protein>
    <submittedName>
        <fullName evidence="1">Uncharacterized protein</fullName>
    </submittedName>
</protein>
<dbReference type="EMBL" id="JAPWTJ010000949">
    <property type="protein sequence ID" value="KAJ8974684.1"/>
    <property type="molecule type" value="Genomic_DNA"/>
</dbReference>
<dbReference type="Proteomes" id="UP001162164">
    <property type="component" value="Unassembled WGS sequence"/>
</dbReference>
<comment type="caution">
    <text evidence="1">The sequence shown here is derived from an EMBL/GenBank/DDBJ whole genome shotgun (WGS) entry which is preliminary data.</text>
</comment>
<evidence type="ECO:0000313" key="1">
    <source>
        <dbReference type="EMBL" id="KAJ8974684.1"/>
    </source>
</evidence>
<gene>
    <name evidence="1" type="ORF">NQ317_019840</name>
</gene>
<name>A0ABQ9J9U8_9CUCU</name>
<keyword evidence="2" id="KW-1185">Reference proteome</keyword>
<reference evidence="1" key="1">
    <citation type="journal article" date="2023" name="Insect Mol. Biol.">
        <title>Genome sequencing provides insights into the evolution of gene families encoding plant cell wall-degrading enzymes in longhorned beetles.</title>
        <authorList>
            <person name="Shin N.R."/>
            <person name="Okamura Y."/>
            <person name="Kirsch R."/>
            <person name="Pauchet Y."/>
        </authorList>
    </citation>
    <scope>NUCLEOTIDE SEQUENCE</scope>
    <source>
        <strain evidence="1">MMC_N1</strain>
    </source>
</reference>
<sequence length="63" mass="7367">MYIYTVQNLHSCCLTQTNREAATPCAKQIYNFTLDYVNTNENEEHNGAWKRRTLLELIISNTN</sequence>
<proteinExistence type="predicted"/>